<dbReference type="GO" id="GO:0043565">
    <property type="term" value="F:sequence-specific DNA binding"/>
    <property type="evidence" value="ECO:0007669"/>
    <property type="project" value="InterPro"/>
</dbReference>
<evidence type="ECO:0000313" key="6">
    <source>
        <dbReference type="Proteomes" id="UP000184041"/>
    </source>
</evidence>
<dbReference type="SUPFAM" id="SSF46689">
    <property type="entry name" value="Homeodomain-like"/>
    <property type="match status" value="1"/>
</dbReference>
<dbReference type="InterPro" id="IPR050204">
    <property type="entry name" value="AraC_XylS_family_regulators"/>
</dbReference>
<dbReference type="GO" id="GO:0003700">
    <property type="term" value="F:DNA-binding transcription factor activity"/>
    <property type="evidence" value="ECO:0007669"/>
    <property type="project" value="InterPro"/>
</dbReference>
<evidence type="ECO:0000256" key="1">
    <source>
        <dbReference type="ARBA" id="ARBA00023015"/>
    </source>
</evidence>
<reference evidence="5 6" key="1">
    <citation type="submission" date="2016-11" db="EMBL/GenBank/DDBJ databases">
        <authorList>
            <person name="Jaros S."/>
            <person name="Januszkiewicz K."/>
            <person name="Wedrychowicz H."/>
        </authorList>
    </citation>
    <scope>NUCLEOTIDE SEQUENCE [LARGE SCALE GENOMIC DNA]</scope>
    <source>
        <strain evidence="5 6">DSM 21986</strain>
    </source>
</reference>
<dbReference type="Proteomes" id="UP000184041">
    <property type="component" value="Unassembled WGS sequence"/>
</dbReference>
<proteinExistence type="predicted"/>
<evidence type="ECO:0000256" key="2">
    <source>
        <dbReference type="ARBA" id="ARBA00023125"/>
    </source>
</evidence>
<keyword evidence="6" id="KW-1185">Reference proteome</keyword>
<keyword evidence="1" id="KW-0805">Transcription regulation</keyword>
<dbReference type="AlphaFoldDB" id="A0A1M5INR4"/>
<dbReference type="RefSeq" id="WP_073067490.1">
    <property type="nucleotide sequence ID" value="NZ_FQUS01000024.1"/>
</dbReference>
<evidence type="ECO:0000313" key="5">
    <source>
        <dbReference type="EMBL" id="SHG29590.1"/>
    </source>
</evidence>
<name>A0A1M5INR4_9BACT</name>
<dbReference type="SMART" id="SM00342">
    <property type="entry name" value="HTH_ARAC"/>
    <property type="match status" value="1"/>
</dbReference>
<dbReference type="PROSITE" id="PS00041">
    <property type="entry name" value="HTH_ARAC_FAMILY_1"/>
    <property type="match status" value="1"/>
</dbReference>
<dbReference type="PROSITE" id="PS01124">
    <property type="entry name" value="HTH_ARAC_FAMILY_2"/>
    <property type="match status" value="1"/>
</dbReference>
<protein>
    <submittedName>
        <fullName evidence="5">AraC-type DNA-binding protein</fullName>
    </submittedName>
</protein>
<dbReference type="STRING" id="1194090.SAMN05443144_1243"/>
<keyword evidence="2 5" id="KW-0238">DNA-binding</keyword>
<dbReference type="Gene3D" id="1.10.10.60">
    <property type="entry name" value="Homeodomain-like"/>
    <property type="match status" value="2"/>
</dbReference>
<accession>A0A1M5INR4</accession>
<dbReference type="InterPro" id="IPR018060">
    <property type="entry name" value="HTH_AraC"/>
</dbReference>
<dbReference type="InterPro" id="IPR018062">
    <property type="entry name" value="HTH_AraC-typ_CS"/>
</dbReference>
<evidence type="ECO:0000259" key="4">
    <source>
        <dbReference type="PROSITE" id="PS01124"/>
    </source>
</evidence>
<feature type="domain" description="HTH araC/xylS-type" evidence="4">
    <location>
        <begin position="31"/>
        <end position="133"/>
    </location>
</feature>
<organism evidence="5 6">
    <name type="scientific">Fodinibius roseus</name>
    <dbReference type="NCBI Taxonomy" id="1194090"/>
    <lineage>
        <taxon>Bacteria</taxon>
        <taxon>Pseudomonadati</taxon>
        <taxon>Balneolota</taxon>
        <taxon>Balneolia</taxon>
        <taxon>Balneolales</taxon>
        <taxon>Balneolaceae</taxon>
        <taxon>Fodinibius</taxon>
    </lineage>
</organism>
<gene>
    <name evidence="5" type="ORF">SAMN05443144_1243</name>
</gene>
<sequence>MIKEVKRIRQVLETYRNELSTSVPEEQFDVHRAAVYLHEHLFHPDCHVSGMREACKIPQRNFSTRFRLSMGLPPASYITSHRIEAAKRLLSDNQLKDVSISEIGFAVGYERISAFTTLFTKKIGLPPGAWRNQELEKQRRN</sequence>
<dbReference type="OrthoDB" id="9782911at2"/>
<dbReference type="Pfam" id="PF12833">
    <property type="entry name" value="HTH_18"/>
    <property type="match status" value="1"/>
</dbReference>
<dbReference type="EMBL" id="FQUS01000024">
    <property type="protein sequence ID" value="SHG29590.1"/>
    <property type="molecule type" value="Genomic_DNA"/>
</dbReference>
<keyword evidence="3" id="KW-0804">Transcription</keyword>
<evidence type="ECO:0000256" key="3">
    <source>
        <dbReference type="ARBA" id="ARBA00023163"/>
    </source>
</evidence>
<dbReference type="InterPro" id="IPR009057">
    <property type="entry name" value="Homeodomain-like_sf"/>
</dbReference>
<dbReference type="PANTHER" id="PTHR46796">
    <property type="entry name" value="HTH-TYPE TRANSCRIPTIONAL ACTIVATOR RHAS-RELATED"/>
    <property type="match status" value="1"/>
</dbReference>